<feature type="region of interest" description="Disordered" evidence="1">
    <location>
        <begin position="48"/>
        <end position="67"/>
    </location>
</feature>
<feature type="transmembrane region" description="Helical" evidence="2">
    <location>
        <begin position="15"/>
        <end position="33"/>
    </location>
</feature>
<keyword evidence="2" id="KW-1133">Transmembrane helix</keyword>
<dbReference type="PANTHER" id="PTHR38488:SF1">
    <property type="entry name" value="OXIDOREDUCTASE 9.5 KDA SUBUNIT, PUTATIVE (AFU_ORTHOLOGUE AFUA_5G08980)-RELATED"/>
    <property type="match status" value="1"/>
</dbReference>
<protein>
    <submittedName>
        <fullName evidence="3">N19m, NADH-ubiquinone oxidoreductase 9.5 kDa subunit</fullName>
    </submittedName>
</protein>
<keyword evidence="2" id="KW-0472">Membrane</keyword>
<dbReference type="InterPro" id="IPR039961">
    <property type="entry name" value="Nuo9.5"/>
</dbReference>
<keyword evidence="4" id="KW-1185">Reference proteome</keyword>
<comment type="caution">
    <text evidence="3">The sequence shown here is derived from an EMBL/GenBank/DDBJ whole genome shotgun (WGS) entry which is preliminary data.</text>
</comment>
<gene>
    <name evidence="3" type="primary">N19M</name>
    <name evidence="3" type="ORF">LPJ53_003752</name>
</gene>
<evidence type="ECO:0000256" key="2">
    <source>
        <dbReference type="SAM" id="Phobius"/>
    </source>
</evidence>
<dbReference type="Proteomes" id="UP001149813">
    <property type="component" value="Unassembled WGS sequence"/>
</dbReference>
<dbReference type="EMBL" id="JANBOJ010000150">
    <property type="protein sequence ID" value="KAJ1721765.1"/>
    <property type="molecule type" value="Genomic_DNA"/>
</dbReference>
<dbReference type="AlphaFoldDB" id="A0A9W8CPW0"/>
<dbReference type="PANTHER" id="PTHR38488">
    <property type="entry name" value="OXIDOREDUCTASE 9.5 KDA SUBUNIT, PUTATIVE (AFU_ORTHOLOGUE AFUA_5G08980)-RELATED"/>
    <property type="match status" value="1"/>
</dbReference>
<keyword evidence="2" id="KW-0812">Transmembrane</keyword>
<reference evidence="3" key="1">
    <citation type="submission" date="2022-07" db="EMBL/GenBank/DDBJ databases">
        <title>Phylogenomic reconstructions and comparative analyses of Kickxellomycotina fungi.</title>
        <authorList>
            <person name="Reynolds N.K."/>
            <person name="Stajich J.E."/>
            <person name="Barry K."/>
            <person name="Grigoriev I.V."/>
            <person name="Crous P."/>
            <person name="Smith M.E."/>
        </authorList>
    </citation>
    <scope>NUCLEOTIDE SEQUENCE</scope>
    <source>
        <strain evidence="3">NBRC 32514</strain>
    </source>
</reference>
<sequence>MIVNAIRKATFEHPFAVWGLALGFTGPLLVLTVPPIRQALGYQAPNAIPESYPLPKRARRPTTGFED</sequence>
<organism evidence="3 4">
    <name type="scientific">Coemansia erecta</name>
    <dbReference type="NCBI Taxonomy" id="147472"/>
    <lineage>
        <taxon>Eukaryota</taxon>
        <taxon>Fungi</taxon>
        <taxon>Fungi incertae sedis</taxon>
        <taxon>Zoopagomycota</taxon>
        <taxon>Kickxellomycotina</taxon>
        <taxon>Kickxellomycetes</taxon>
        <taxon>Kickxellales</taxon>
        <taxon>Kickxellaceae</taxon>
        <taxon>Coemansia</taxon>
    </lineage>
</organism>
<dbReference type="CDD" id="cd22903">
    <property type="entry name" value="NI9M"/>
    <property type="match status" value="1"/>
</dbReference>
<dbReference type="OrthoDB" id="2093409at2759"/>
<proteinExistence type="predicted"/>
<evidence type="ECO:0000313" key="4">
    <source>
        <dbReference type="Proteomes" id="UP001149813"/>
    </source>
</evidence>
<accession>A0A9W8CPW0</accession>
<name>A0A9W8CPW0_9FUNG</name>
<evidence type="ECO:0000313" key="3">
    <source>
        <dbReference type="EMBL" id="KAJ1721765.1"/>
    </source>
</evidence>
<evidence type="ECO:0000256" key="1">
    <source>
        <dbReference type="SAM" id="MobiDB-lite"/>
    </source>
</evidence>